<name>A0AAD2DBQ5_EUPCR</name>
<dbReference type="AlphaFoldDB" id="A0AAD2DBQ5"/>
<evidence type="ECO:0000313" key="4">
    <source>
        <dbReference type="Proteomes" id="UP001295684"/>
    </source>
</evidence>
<comment type="caution">
    <text evidence="3">The sequence shown here is derived from an EMBL/GenBank/DDBJ whole genome shotgun (WGS) entry which is preliminary data.</text>
</comment>
<dbReference type="Proteomes" id="UP001295684">
    <property type="component" value="Unassembled WGS sequence"/>
</dbReference>
<sequence length="251" mass="29706">MTAEELSFWSRAPQRVFGRKTCLCAGSEQMLGLKKRRCSGFLNLEISWRCCMLYNLIKIDNFRELHKLDKLWSKLLPDLREYKQTHAQLKNDLGSAKATNGWDRLPYLLIEARTLLGTLLKSLLWKEYCKEESIRQFRDSQYGATRMYSASKKWINGQIMKLKDHLTVTRYGELKEEYKQLKQEYKQKSELCNEKQKKIDQKLRKIQSQEFEILELKYKIQENRSIQNRGSPVKSLNTASRAADELDKDHI</sequence>
<feature type="compositionally biased region" description="Basic and acidic residues" evidence="2">
    <location>
        <begin position="242"/>
        <end position="251"/>
    </location>
</feature>
<proteinExistence type="predicted"/>
<evidence type="ECO:0000313" key="3">
    <source>
        <dbReference type="EMBL" id="CAI2386828.1"/>
    </source>
</evidence>
<evidence type="ECO:0000256" key="2">
    <source>
        <dbReference type="SAM" id="MobiDB-lite"/>
    </source>
</evidence>
<feature type="coiled-coil region" evidence="1">
    <location>
        <begin position="168"/>
        <end position="198"/>
    </location>
</feature>
<feature type="compositionally biased region" description="Polar residues" evidence="2">
    <location>
        <begin position="227"/>
        <end position="240"/>
    </location>
</feature>
<reference evidence="3" key="1">
    <citation type="submission" date="2023-07" db="EMBL/GenBank/DDBJ databases">
        <authorList>
            <consortium name="AG Swart"/>
            <person name="Singh M."/>
            <person name="Singh A."/>
            <person name="Seah K."/>
            <person name="Emmerich C."/>
        </authorList>
    </citation>
    <scope>NUCLEOTIDE SEQUENCE</scope>
    <source>
        <strain evidence="3">DP1</strain>
    </source>
</reference>
<accession>A0AAD2DBQ5</accession>
<organism evidence="3 4">
    <name type="scientific">Euplotes crassus</name>
    <dbReference type="NCBI Taxonomy" id="5936"/>
    <lineage>
        <taxon>Eukaryota</taxon>
        <taxon>Sar</taxon>
        <taxon>Alveolata</taxon>
        <taxon>Ciliophora</taxon>
        <taxon>Intramacronucleata</taxon>
        <taxon>Spirotrichea</taxon>
        <taxon>Hypotrichia</taxon>
        <taxon>Euplotida</taxon>
        <taxon>Euplotidae</taxon>
        <taxon>Moneuplotes</taxon>
    </lineage>
</organism>
<protein>
    <submittedName>
        <fullName evidence="3">Uncharacterized protein</fullName>
    </submittedName>
</protein>
<keyword evidence="1" id="KW-0175">Coiled coil</keyword>
<evidence type="ECO:0000256" key="1">
    <source>
        <dbReference type="SAM" id="Coils"/>
    </source>
</evidence>
<keyword evidence="4" id="KW-1185">Reference proteome</keyword>
<dbReference type="EMBL" id="CAMPGE010029364">
    <property type="protein sequence ID" value="CAI2386828.1"/>
    <property type="molecule type" value="Genomic_DNA"/>
</dbReference>
<gene>
    <name evidence="3" type="ORF">ECRASSUSDP1_LOCUS28453</name>
</gene>
<feature type="region of interest" description="Disordered" evidence="2">
    <location>
        <begin position="227"/>
        <end position="251"/>
    </location>
</feature>